<dbReference type="EMBL" id="JAKELL010000004">
    <property type="protein sequence ID" value="KAH8999423.1"/>
    <property type="molecule type" value="Genomic_DNA"/>
</dbReference>
<dbReference type="InterPro" id="IPR013154">
    <property type="entry name" value="ADH-like_N"/>
</dbReference>
<feature type="region of interest" description="Disordered" evidence="1">
    <location>
        <begin position="187"/>
        <end position="271"/>
    </location>
</feature>
<organism evidence="3 4">
    <name type="scientific">Lactarius akahatsu</name>
    <dbReference type="NCBI Taxonomy" id="416441"/>
    <lineage>
        <taxon>Eukaryota</taxon>
        <taxon>Fungi</taxon>
        <taxon>Dikarya</taxon>
        <taxon>Basidiomycota</taxon>
        <taxon>Agaricomycotina</taxon>
        <taxon>Agaricomycetes</taxon>
        <taxon>Russulales</taxon>
        <taxon>Russulaceae</taxon>
        <taxon>Lactarius</taxon>
    </lineage>
</organism>
<dbReference type="InterPro" id="IPR050700">
    <property type="entry name" value="YIM1/Zinc_Alcohol_DH_Fams"/>
</dbReference>
<dbReference type="PANTHER" id="PTHR11695:SF294">
    <property type="entry name" value="RETICULON-4-INTERACTING PROTEIN 1, MITOCHONDRIAL"/>
    <property type="match status" value="1"/>
</dbReference>
<feature type="compositionally biased region" description="Low complexity" evidence="1">
    <location>
        <begin position="204"/>
        <end position="219"/>
    </location>
</feature>
<feature type="compositionally biased region" description="Low complexity" evidence="1">
    <location>
        <begin position="238"/>
        <end position="255"/>
    </location>
</feature>
<sequence>MPKPTLLQTLLGRPSQTYSFPPEREYYSARDHLARAATANLVRDIPSPVIDQTQNVSSNSHPLSIFSDSDDSDDDTFHTPFSSPPISMLIDTPLSLVPSDPSPPHSRDDKSSSSSASSSSSHSASCSTSPTSDELHAALTALSKRAAAPSRSERVSPASKSYTYTDEDWAKEVRWLTQPAMNRRASLNLAQLAPNQPKPRPRPRTVVSRPTTSRRMTALLEEDEDATDDLRASPPPRTSTSAPLTHSNHHLTSSSHDLRPASQVSHARTTLSLPSRTVDLPQIPTAFDPPPAPGYTTLTLPRATYRPQDPWRALASGRIDLPRDGRAQHTMVSIEVVRGAASASFLRTGLRRRTSGPRMPKKRDLAGALALTSHRPPPSFVPNSHVLVQVHAVGLEGLDRQIVSDKLGANLTIGKGATGFVPGRGVLGRVVECGLEVSSDILRKGEWVIGLLDAKKCGALSEFVLLNRHHLHRAPQPTVPISAIIHPQSAEAPSFSLESLALLPLLGVPAYRAIQSYAATKSSLSSSSGTALVLRGQDGVGGLATLMLRAIGVNVIVQVEPSIVGLDASATATSEPFMLFSPSDDKALGTSIPRRLQEVCARLRAWGVEGICVGAPRDVLHSLDADVDFVLDTVGGREIWDAAHTLLARGTPSRGPAQFTTIVGDAGSGKAVPTTQDHWRAGVRSLKRAMTVRQQSPRRSSPSSSILGTTMTHTAASTRTVGYAWVSCIADVDFEGGDVRDALAALLEMPALQHPPLEALMGLGGEYGAGRVLSFERAPEAFGGAMLEGGGTAVIRVVL</sequence>
<comment type="caution">
    <text evidence="3">The sequence shown here is derived from an EMBL/GenBank/DDBJ whole genome shotgun (WGS) entry which is preliminary data.</text>
</comment>
<dbReference type="Pfam" id="PF08240">
    <property type="entry name" value="ADH_N"/>
    <property type="match status" value="1"/>
</dbReference>
<feature type="compositionally biased region" description="Polar residues" evidence="1">
    <location>
        <begin position="262"/>
        <end position="271"/>
    </location>
</feature>
<keyword evidence="4" id="KW-1185">Reference proteome</keyword>
<feature type="compositionally biased region" description="Polar residues" evidence="1">
    <location>
        <begin position="51"/>
        <end position="62"/>
    </location>
</feature>
<protein>
    <recommendedName>
        <fullName evidence="2">Alcohol dehydrogenase-like N-terminal domain-containing protein</fullName>
    </recommendedName>
</protein>
<dbReference type="SUPFAM" id="SSF51735">
    <property type="entry name" value="NAD(P)-binding Rossmann-fold domains"/>
    <property type="match status" value="1"/>
</dbReference>
<feature type="compositionally biased region" description="Low complexity" evidence="1">
    <location>
        <begin position="112"/>
        <end position="148"/>
    </location>
</feature>
<dbReference type="PANTHER" id="PTHR11695">
    <property type="entry name" value="ALCOHOL DEHYDROGENASE RELATED"/>
    <property type="match status" value="1"/>
</dbReference>
<dbReference type="InterPro" id="IPR011032">
    <property type="entry name" value="GroES-like_sf"/>
</dbReference>
<feature type="domain" description="Alcohol dehydrogenase-like N-terminal" evidence="2">
    <location>
        <begin position="384"/>
        <end position="475"/>
    </location>
</feature>
<dbReference type="AlphaFoldDB" id="A0AAD4LTW5"/>
<proteinExistence type="predicted"/>
<dbReference type="Gene3D" id="3.40.50.720">
    <property type="entry name" value="NAD(P)-binding Rossmann-like Domain"/>
    <property type="match status" value="1"/>
</dbReference>
<feature type="region of interest" description="Disordered" evidence="1">
    <location>
        <begin position="51"/>
        <end position="163"/>
    </location>
</feature>
<evidence type="ECO:0000313" key="4">
    <source>
        <dbReference type="Proteomes" id="UP001201163"/>
    </source>
</evidence>
<dbReference type="Gene3D" id="3.90.180.10">
    <property type="entry name" value="Medium-chain alcohol dehydrogenases, catalytic domain"/>
    <property type="match status" value="1"/>
</dbReference>
<evidence type="ECO:0000313" key="3">
    <source>
        <dbReference type="EMBL" id="KAH8999423.1"/>
    </source>
</evidence>
<name>A0AAD4LTW5_9AGAM</name>
<evidence type="ECO:0000256" key="1">
    <source>
        <dbReference type="SAM" id="MobiDB-lite"/>
    </source>
</evidence>
<gene>
    <name evidence="3" type="ORF">EDB92DRAFT_1834088</name>
</gene>
<dbReference type="GO" id="GO:0005739">
    <property type="term" value="C:mitochondrion"/>
    <property type="evidence" value="ECO:0007669"/>
    <property type="project" value="TreeGrafter"/>
</dbReference>
<feature type="region of interest" description="Disordered" evidence="1">
    <location>
        <begin position="1"/>
        <end position="21"/>
    </location>
</feature>
<dbReference type="InterPro" id="IPR036291">
    <property type="entry name" value="NAD(P)-bd_dom_sf"/>
</dbReference>
<evidence type="ECO:0000259" key="2">
    <source>
        <dbReference type="Pfam" id="PF08240"/>
    </source>
</evidence>
<dbReference type="Proteomes" id="UP001201163">
    <property type="component" value="Unassembled WGS sequence"/>
</dbReference>
<reference evidence="3" key="1">
    <citation type="submission" date="2022-01" db="EMBL/GenBank/DDBJ databases">
        <title>Comparative genomics reveals a dynamic genome evolution in the ectomycorrhizal milk-cap (Lactarius) mushrooms.</title>
        <authorList>
            <consortium name="DOE Joint Genome Institute"/>
            <person name="Lebreton A."/>
            <person name="Tang N."/>
            <person name="Kuo A."/>
            <person name="LaButti K."/>
            <person name="Drula E."/>
            <person name="Barry K."/>
            <person name="Clum A."/>
            <person name="Lipzen A."/>
            <person name="Mousain D."/>
            <person name="Ng V."/>
            <person name="Wang R."/>
            <person name="Wang X."/>
            <person name="Dai Y."/>
            <person name="Henrissat B."/>
            <person name="Grigoriev I.V."/>
            <person name="Guerin-Laguette A."/>
            <person name="Yu F."/>
            <person name="Martin F.M."/>
        </authorList>
    </citation>
    <scope>NUCLEOTIDE SEQUENCE</scope>
    <source>
        <strain evidence="3">QP</strain>
    </source>
</reference>
<accession>A0AAD4LTW5</accession>
<dbReference type="SUPFAM" id="SSF50129">
    <property type="entry name" value="GroES-like"/>
    <property type="match status" value="1"/>
</dbReference>